<dbReference type="GO" id="GO:0046872">
    <property type="term" value="F:metal ion binding"/>
    <property type="evidence" value="ECO:0007669"/>
    <property type="project" value="UniProtKB-KW"/>
</dbReference>
<dbReference type="PROSITE" id="PS51918">
    <property type="entry name" value="RADICAL_SAM"/>
    <property type="match status" value="1"/>
</dbReference>
<dbReference type="CDD" id="cd01335">
    <property type="entry name" value="Radical_SAM"/>
    <property type="match status" value="1"/>
</dbReference>
<dbReference type="AlphaFoldDB" id="A0A3D9SNZ3"/>
<proteinExistence type="predicted"/>
<dbReference type="OrthoDB" id="9782387at2"/>
<dbReference type="EMBL" id="QTTT01000001">
    <property type="protein sequence ID" value="REE97682.1"/>
    <property type="molecule type" value="Genomic_DNA"/>
</dbReference>
<dbReference type="SUPFAM" id="SSF102114">
    <property type="entry name" value="Radical SAM enzymes"/>
    <property type="match status" value="1"/>
</dbReference>
<sequence>MGYDRYLGRTFHTVVIQPTTLCNADCSYCYLPDRKVRREMPLHVAQAVADGIAQQDSSAPVEVVWHGGEPLALACERFEALLGPFEDLRRRGRVTHAVQTNGTLIDAGWCELFQKYGVQVGVSIDGPAAANGNRMDWSGRPIFGRIMHGISTLTEHGVPFSVICVVSPQTIGDPSVLLGFFEDSGAVSIGFNVEEFEGVNTGRAIVDDAAAERFWAAVIRHRRARPGLRVRELETLASYLARARTGRRAEWISAPHDPIPTVAWNGDTVLLSPELLGVRAPGHADFLVGNVLQESLPSMLARAHRVGYVRDFVQGLAACEATCGFFSFCRGAHAGNRWFEHGTFTATETAHCRNTRQALVRALLSTAAPREGGELDVHP</sequence>
<name>A0A3D9SNZ3_9ACTN</name>
<dbReference type="InterPro" id="IPR023867">
    <property type="entry name" value="Sulphatase_maturase_rSAM"/>
</dbReference>
<evidence type="ECO:0000256" key="4">
    <source>
        <dbReference type="ARBA" id="ARBA00023014"/>
    </source>
</evidence>
<dbReference type="PANTHER" id="PTHR43273">
    <property type="entry name" value="ANAEROBIC SULFATASE-MATURATING ENZYME HOMOLOG ASLB-RELATED"/>
    <property type="match status" value="1"/>
</dbReference>
<dbReference type="SFLD" id="SFLDG01386">
    <property type="entry name" value="main_SPASM_domain-containing"/>
    <property type="match status" value="1"/>
</dbReference>
<comment type="caution">
    <text evidence="6">The sequence shown here is derived from an EMBL/GenBank/DDBJ whole genome shotgun (WGS) entry which is preliminary data.</text>
</comment>
<evidence type="ECO:0000313" key="7">
    <source>
        <dbReference type="Proteomes" id="UP000256661"/>
    </source>
</evidence>
<keyword evidence="3" id="KW-0408">Iron</keyword>
<dbReference type="InterPro" id="IPR013785">
    <property type="entry name" value="Aldolase_TIM"/>
</dbReference>
<evidence type="ECO:0000256" key="1">
    <source>
        <dbReference type="ARBA" id="ARBA00022691"/>
    </source>
</evidence>
<dbReference type="GO" id="GO:0016491">
    <property type="term" value="F:oxidoreductase activity"/>
    <property type="evidence" value="ECO:0007669"/>
    <property type="project" value="InterPro"/>
</dbReference>
<dbReference type="PANTHER" id="PTHR43273:SF8">
    <property type="entry name" value="RADICAL SAM DOMAIN PROTEIN"/>
    <property type="match status" value="1"/>
</dbReference>
<dbReference type="SFLD" id="SFLDS00029">
    <property type="entry name" value="Radical_SAM"/>
    <property type="match status" value="1"/>
</dbReference>
<dbReference type="Pfam" id="PF04055">
    <property type="entry name" value="Radical_SAM"/>
    <property type="match status" value="1"/>
</dbReference>
<evidence type="ECO:0000256" key="3">
    <source>
        <dbReference type="ARBA" id="ARBA00023004"/>
    </source>
</evidence>
<dbReference type="SFLD" id="SFLDG01067">
    <property type="entry name" value="SPASM/twitch_domain_containing"/>
    <property type="match status" value="1"/>
</dbReference>
<evidence type="ECO:0000256" key="2">
    <source>
        <dbReference type="ARBA" id="ARBA00022723"/>
    </source>
</evidence>
<reference evidence="6 7" key="1">
    <citation type="submission" date="2018-08" db="EMBL/GenBank/DDBJ databases">
        <title>Sequencing the genomes of 1000 actinobacteria strains.</title>
        <authorList>
            <person name="Klenk H.-P."/>
        </authorList>
    </citation>
    <scope>NUCLEOTIDE SEQUENCE [LARGE SCALE GENOMIC DNA]</scope>
    <source>
        <strain evidence="6 7">DSM 43927</strain>
    </source>
</reference>
<evidence type="ECO:0000313" key="6">
    <source>
        <dbReference type="EMBL" id="REE97682.1"/>
    </source>
</evidence>
<dbReference type="Proteomes" id="UP000256661">
    <property type="component" value="Unassembled WGS sequence"/>
</dbReference>
<organism evidence="6 7">
    <name type="scientific">Thermomonospora umbrina</name>
    <dbReference type="NCBI Taxonomy" id="111806"/>
    <lineage>
        <taxon>Bacteria</taxon>
        <taxon>Bacillati</taxon>
        <taxon>Actinomycetota</taxon>
        <taxon>Actinomycetes</taxon>
        <taxon>Streptosporangiales</taxon>
        <taxon>Thermomonosporaceae</taxon>
        <taxon>Thermomonospora</taxon>
    </lineage>
</organism>
<accession>A0A3D9SNZ3</accession>
<feature type="domain" description="Radical SAM core" evidence="5">
    <location>
        <begin position="6"/>
        <end position="229"/>
    </location>
</feature>
<protein>
    <recommendedName>
        <fullName evidence="5">Radical SAM core domain-containing protein</fullName>
    </recommendedName>
</protein>
<dbReference type="GO" id="GO:0051536">
    <property type="term" value="F:iron-sulfur cluster binding"/>
    <property type="evidence" value="ECO:0007669"/>
    <property type="project" value="UniProtKB-KW"/>
</dbReference>
<keyword evidence="2" id="KW-0479">Metal-binding</keyword>
<dbReference type="InterPro" id="IPR058240">
    <property type="entry name" value="rSAM_sf"/>
</dbReference>
<keyword evidence="7" id="KW-1185">Reference proteome</keyword>
<dbReference type="SFLD" id="SFLDG01072">
    <property type="entry name" value="dehydrogenase_like"/>
    <property type="match status" value="1"/>
</dbReference>
<keyword evidence="4" id="KW-0411">Iron-sulfur</keyword>
<dbReference type="NCBIfam" id="NF041718">
    <property type="entry name" value="rSAM_phane_AMC"/>
    <property type="match status" value="1"/>
</dbReference>
<dbReference type="InterPro" id="IPR007197">
    <property type="entry name" value="rSAM"/>
</dbReference>
<dbReference type="Gene3D" id="3.20.20.70">
    <property type="entry name" value="Aldolase class I"/>
    <property type="match status" value="1"/>
</dbReference>
<evidence type="ECO:0000259" key="5">
    <source>
        <dbReference type="PROSITE" id="PS51918"/>
    </source>
</evidence>
<keyword evidence="1" id="KW-0949">S-adenosyl-L-methionine</keyword>
<gene>
    <name evidence="6" type="ORF">DFJ69_3156</name>
</gene>
<dbReference type="RefSeq" id="WP_116023143.1">
    <property type="nucleotide sequence ID" value="NZ_QTTT01000001.1"/>
</dbReference>